<dbReference type="RefSeq" id="WP_062273309.1">
    <property type="nucleotide sequence ID" value="NZ_LIAA01000043.1"/>
</dbReference>
<sequence>MARTGRPREFDRDKALDAALTLFWTQGYEPTSLNQLKACMGNISPASFYAAFGSKEALFREVVQRYVETYGQVMAPLWDETLAPRDAIEQTLRRSARMQTTRSHPTGCLIVLGASNCSPENEPVQTLLAAQRERSRKGFQDCVARAVADGELTDTPVTKTLPTLFATFLHGMACEARDGNRAKKLDEAITTLMQLWDSLTVSPQGILTDPLALILLK</sequence>
<accession>A0A149V9M2</accession>
<dbReference type="OrthoDB" id="9795242at2"/>
<organism evidence="6 7">
    <name type="scientific">Acetobacter cerevisiae</name>
    <dbReference type="NCBI Taxonomy" id="178900"/>
    <lineage>
        <taxon>Bacteria</taxon>
        <taxon>Pseudomonadati</taxon>
        <taxon>Pseudomonadota</taxon>
        <taxon>Alphaproteobacteria</taxon>
        <taxon>Acetobacterales</taxon>
        <taxon>Acetobacteraceae</taxon>
        <taxon>Acetobacter</taxon>
    </lineage>
</organism>
<dbReference type="PANTHER" id="PTHR47506:SF1">
    <property type="entry name" value="HTH-TYPE TRANSCRIPTIONAL REGULATOR YJDC"/>
    <property type="match status" value="1"/>
</dbReference>
<dbReference type="Pfam" id="PF00440">
    <property type="entry name" value="TetR_N"/>
    <property type="match status" value="1"/>
</dbReference>
<proteinExistence type="predicted"/>
<protein>
    <submittedName>
        <fullName evidence="6">TetR family transcriptional regulator</fullName>
    </submittedName>
</protein>
<comment type="caution">
    <text evidence="6">The sequence shown here is derived from an EMBL/GenBank/DDBJ whole genome shotgun (WGS) entry which is preliminary data.</text>
</comment>
<evidence type="ECO:0000313" key="7">
    <source>
        <dbReference type="Proteomes" id="UP000075462"/>
    </source>
</evidence>
<reference evidence="6 7" key="1">
    <citation type="submission" date="2015-06" db="EMBL/GenBank/DDBJ databases">
        <title>Improved classification and identification of acetic acid bacteria using matrix-assisted laser desorption/ionization time-of-flight mass spectrometry; Gluconobacter nephelii and Gluconobacter uchimurae are later heterotypic synonyms of Gluconobacter japonicus and Gluconobacter oxydans, respectively.</title>
        <authorList>
            <person name="Li L."/>
            <person name="Cleenwerck I."/>
            <person name="De Vuyst L."/>
            <person name="Vandamme P."/>
        </authorList>
    </citation>
    <scope>NUCLEOTIDE SEQUENCE [LARGE SCALE GENOMIC DNA]</scope>
    <source>
        <strain evidence="6 7">LMG 1545</strain>
    </source>
</reference>
<evidence type="ECO:0000256" key="1">
    <source>
        <dbReference type="ARBA" id="ARBA00023015"/>
    </source>
</evidence>
<keyword evidence="1" id="KW-0805">Transcription regulation</keyword>
<feature type="DNA-binding region" description="H-T-H motif" evidence="4">
    <location>
        <begin position="33"/>
        <end position="52"/>
    </location>
</feature>
<dbReference type="AlphaFoldDB" id="A0A149V9M2"/>
<dbReference type="PROSITE" id="PS50977">
    <property type="entry name" value="HTH_TETR_2"/>
    <property type="match status" value="1"/>
</dbReference>
<dbReference type="SUPFAM" id="SSF48498">
    <property type="entry name" value="Tetracyclin repressor-like, C-terminal domain"/>
    <property type="match status" value="1"/>
</dbReference>
<dbReference type="SUPFAM" id="SSF46689">
    <property type="entry name" value="Homeodomain-like"/>
    <property type="match status" value="1"/>
</dbReference>
<gene>
    <name evidence="6" type="ORF">AD954_09700</name>
</gene>
<dbReference type="GO" id="GO:0003677">
    <property type="term" value="F:DNA binding"/>
    <property type="evidence" value="ECO:0007669"/>
    <property type="project" value="UniProtKB-UniRule"/>
</dbReference>
<dbReference type="Proteomes" id="UP000075462">
    <property type="component" value="Unassembled WGS sequence"/>
</dbReference>
<evidence type="ECO:0000256" key="3">
    <source>
        <dbReference type="ARBA" id="ARBA00023163"/>
    </source>
</evidence>
<dbReference type="Pfam" id="PF16925">
    <property type="entry name" value="TetR_C_13"/>
    <property type="match status" value="1"/>
</dbReference>
<dbReference type="Gene3D" id="1.10.357.10">
    <property type="entry name" value="Tetracycline Repressor, domain 2"/>
    <property type="match status" value="1"/>
</dbReference>
<keyword evidence="2 4" id="KW-0238">DNA-binding</keyword>
<keyword evidence="3" id="KW-0804">Transcription</keyword>
<name>A0A149V9M2_9PROT</name>
<evidence type="ECO:0000256" key="2">
    <source>
        <dbReference type="ARBA" id="ARBA00023125"/>
    </source>
</evidence>
<dbReference type="PANTHER" id="PTHR47506">
    <property type="entry name" value="TRANSCRIPTIONAL REGULATORY PROTEIN"/>
    <property type="match status" value="1"/>
</dbReference>
<dbReference type="InterPro" id="IPR011075">
    <property type="entry name" value="TetR_C"/>
</dbReference>
<dbReference type="EMBL" id="LIAA01000043">
    <property type="protein sequence ID" value="KXV76909.1"/>
    <property type="molecule type" value="Genomic_DNA"/>
</dbReference>
<evidence type="ECO:0000313" key="6">
    <source>
        <dbReference type="EMBL" id="KXV76909.1"/>
    </source>
</evidence>
<evidence type="ECO:0000259" key="5">
    <source>
        <dbReference type="PROSITE" id="PS50977"/>
    </source>
</evidence>
<dbReference type="Gene3D" id="1.10.10.60">
    <property type="entry name" value="Homeodomain-like"/>
    <property type="match status" value="1"/>
</dbReference>
<feature type="domain" description="HTH tetR-type" evidence="5">
    <location>
        <begin position="9"/>
        <end position="70"/>
    </location>
</feature>
<dbReference type="InterPro" id="IPR001647">
    <property type="entry name" value="HTH_TetR"/>
</dbReference>
<dbReference type="InterPro" id="IPR036271">
    <property type="entry name" value="Tet_transcr_reg_TetR-rel_C_sf"/>
</dbReference>
<dbReference type="PATRIC" id="fig|178900.7.peg.1769"/>
<evidence type="ECO:0000256" key="4">
    <source>
        <dbReference type="PROSITE-ProRule" id="PRU00335"/>
    </source>
</evidence>
<dbReference type="InterPro" id="IPR009057">
    <property type="entry name" value="Homeodomain-like_sf"/>
</dbReference>